<sequence>MRHTCATPPPDGPPSKLPQSPILLIFTTVQRPTSLPNPPNTPHSNPPKAECDPRGQRQPQQPRPQIAAADAKRRMRWWRDRRVGLTWRARQLAQEFHAPCRRGGCLLSGCSLHAAGLRLSPRSCVPALWTGVWVGELVGGTAKSASPELSALCAMVDEGFFYCATLVWFVRVTNRPALLNQWARRDGVGRVDAAADALSP</sequence>
<feature type="region of interest" description="Disordered" evidence="1">
    <location>
        <begin position="29"/>
        <end position="71"/>
    </location>
</feature>
<dbReference type="AlphaFoldDB" id="A0A6G1I917"/>
<feature type="region of interest" description="Disordered" evidence="1">
    <location>
        <begin position="1"/>
        <end position="20"/>
    </location>
</feature>
<gene>
    <name evidence="2" type="ORF">EJ06DRAFT_215987</name>
</gene>
<dbReference type="EMBL" id="ML996688">
    <property type="protein sequence ID" value="KAF2404691.1"/>
    <property type="molecule type" value="Genomic_DNA"/>
</dbReference>
<dbReference type="Proteomes" id="UP000799640">
    <property type="component" value="Unassembled WGS sequence"/>
</dbReference>
<evidence type="ECO:0000313" key="2">
    <source>
        <dbReference type="EMBL" id="KAF2404691.1"/>
    </source>
</evidence>
<feature type="compositionally biased region" description="Pro residues" evidence="1">
    <location>
        <begin position="35"/>
        <end position="45"/>
    </location>
</feature>
<evidence type="ECO:0000256" key="1">
    <source>
        <dbReference type="SAM" id="MobiDB-lite"/>
    </source>
</evidence>
<organism evidence="2 3">
    <name type="scientific">Trichodelitschia bisporula</name>
    <dbReference type="NCBI Taxonomy" id="703511"/>
    <lineage>
        <taxon>Eukaryota</taxon>
        <taxon>Fungi</taxon>
        <taxon>Dikarya</taxon>
        <taxon>Ascomycota</taxon>
        <taxon>Pezizomycotina</taxon>
        <taxon>Dothideomycetes</taxon>
        <taxon>Dothideomycetes incertae sedis</taxon>
        <taxon>Phaeotrichales</taxon>
        <taxon>Phaeotrichaceae</taxon>
        <taxon>Trichodelitschia</taxon>
    </lineage>
</organism>
<evidence type="ECO:0000313" key="3">
    <source>
        <dbReference type="Proteomes" id="UP000799640"/>
    </source>
</evidence>
<feature type="compositionally biased region" description="Low complexity" evidence="1">
    <location>
        <begin position="56"/>
        <end position="69"/>
    </location>
</feature>
<proteinExistence type="predicted"/>
<accession>A0A6G1I917</accession>
<reference evidence="2" key="1">
    <citation type="journal article" date="2020" name="Stud. Mycol.">
        <title>101 Dothideomycetes genomes: a test case for predicting lifestyles and emergence of pathogens.</title>
        <authorList>
            <person name="Haridas S."/>
            <person name="Albert R."/>
            <person name="Binder M."/>
            <person name="Bloem J."/>
            <person name="Labutti K."/>
            <person name="Salamov A."/>
            <person name="Andreopoulos B."/>
            <person name="Baker S."/>
            <person name="Barry K."/>
            <person name="Bills G."/>
            <person name="Bluhm B."/>
            <person name="Cannon C."/>
            <person name="Castanera R."/>
            <person name="Culley D."/>
            <person name="Daum C."/>
            <person name="Ezra D."/>
            <person name="Gonzalez J."/>
            <person name="Henrissat B."/>
            <person name="Kuo A."/>
            <person name="Liang C."/>
            <person name="Lipzen A."/>
            <person name="Lutzoni F."/>
            <person name="Magnuson J."/>
            <person name="Mondo S."/>
            <person name="Nolan M."/>
            <person name="Ohm R."/>
            <person name="Pangilinan J."/>
            <person name="Park H.-J."/>
            <person name="Ramirez L."/>
            <person name="Alfaro M."/>
            <person name="Sun H."/>
            <person name="Tritt A."/>
            <person name="Yoshinaga Y."/>
            <person name="Zwiers L.-H."/>
            <person name="Turgeon B."/>
            <person name="Goodwin S."/>
            <person name="Spatafora J."/>
            <person name="Crous P."/>
            <person name="Grigoriev I."/>
        </authorList>
    </citation>
    <scope>NUCLEOTIDE SEQUENCE</scope>
    <source>
        <strain evidence="2">CBS 262.69</strain>
    </source>
</reference>
<keyword evidence="3" id="KW-1185">Reference proteome</keyword>
<feature type="compositionally biased region" description="Pro residues" evidence="1">
    <location>
        <begin position="7"/>
        <end position="16"/>
    </location>
</feature>
<name>A0A6G1I917_9PEZI</name>
<protein>
    <submittedName>
        <fullName evidence="2">Uncharacterized protein</fullName>
    </submittedName>
</protein>